<evidence type="ECO:0000313" key="2">
    <source>
        <dbReference type="EMBL" id="NNG24101.1"/>
    </source>
</evidence>
<keyword evidence="1" id="KW-0472">Membrane</keyword>
<reference evidence="2 3" key="1">
    <citation type="submission" date="2020-04" db="EMBL/GenBank/DDBJ databases">
        <title>Massilia sp. nov., a cold adapted bacteria isolated from Arctic soil.</title>
        <authorList>
            <person name="Son J."/>
            <person name="Ka J.-O."/>
        </authorList>
    </citation>
    <scope>NUCLEOTIDE SEQUENCE [LARGE SCALE GENOMIC DNA]</scope>
    <source>
        <strain evidence="2 3">ML15P13</strain>
    </source>
</reference>
<dbReference type="Proteomes" id="UP000533905">
    <property type="component" value="Unassembled WGS sequence"/>
</dbReference>
<protein>
    <submittedName>
        <fullName evidence="2">Uncharacterized protein</fullName>
    </submittedName>
</protein>
<name>A0A7Y2P114_9BURK</name>
<comment type="caution">
    <text evidence="2">The sequence shown here is derived from an EMBL/GenBank/DDBJ whole genome shotgun (WGS) entry which is preliminary data.</text>
</comment>
<dbReference type="EMBL" id="JABAIV010000004">
    <property type="protein sequence ID" value="NNG24101.1"/>
    <property type="molecule type" value="Genomic_DNA"/>
</dbReference>
<sequence length="87" mass="9341">MSDWLVALMWEAVTPCFGGTRKLPYTQAYAESLTGANVEVLLLELSEIREGVMPFVAVACVAAGATAVVILDRLVQPIKNCASKVSR</sequence>
<organism evidence="2 3">
    <name type="scientific">Telluria aromaticivorans</name>
    <dbReference type="NCBI Taxonomy" id="2725995"/>
    <lineage>
        <taxon>Bacteria</taxon>
        <taxon>Pseudomonadati</taxon>
        <taxon>Pseudomonadota</taxon>
        <taxon>Betaproteobacteria</taxon>
        <taxon>Burkholderiales</taxon>
        <taxon>Oxalobacteraceae</taxon>
        <taxon>Telluria group</taxon>
        <taxon>Telluria</taxon>
    </lineage>
</organism>
<proteinExistence type="predicted"/>
<evidence type="ECO:0000313" key="3">
    <source>
        <dbReference type="Proteomes" id="UP000533905"/>
    </source>
</evidence>
<gene>
    <name evidence="2" type="ORF">HGB41_13985</name>
</gene>
<dbReference type="AlphaFoldDB" id="A0A7Y2P114"/>
<keyword evidence="1" id="KW-0812">Transmembrane</keyword>
<dbReference type="RefSeq" id="WP_171085362.1">
    <property type="nucleotide sequence ID" value="NZ_JABAIV010000004.1"/>
</dbReference>
<keyword evidence="3" id="KW-1185">Reference proteome</keyword>
<keyword evidence="1" id="KW-1133">Transmembrane helix</keyword>
<feature type="transmembrane region" description="Helical" evidence="1">
    <location>
        <begin position="51"/>
        <end position="71"/>
    </location>
</feature>
<accession>A0A7Y2P114</accession>
<evidence type="ECO:0000256" key="1">
    <source>
        <dbReference type="SAM" id="Phobius"/>
    </source>
</evidence>